<evidence type="ECO:0000256" key="1">
    <source>
        <dbReference type="ARBA" id="ARBA00022612"/>
    </source>
</evidence>
<dbReference type="EMBL" id="JACHLR010000005">
    <property type="protein sequence ID" value="MBB4858268.1"/>
    <property type="molecule type" value="Genomic_DNA"/>
</dbReference>
<keyword evidence="3" id="KW-0378">Hydrolase</keyword>
<sequence length="225" mass="24428">MERLECKFAPEGLDAKTGEFAGYGAIFGNVDSHGDVIEAGAFQDSLREWAARGSLPAMKMMHGSVANPFTGSDLPIGKWKAMREDSKGLYVEGKLSGMETDRGRFHYALMEDGALSGLSIGFKPRKHVRGTGNIKRRLQTVGLAEVSLVPEGSNELARITDLKAKLIDGELPDLPEFEDFLREAGFSKSQRTFIATKGLAPLLRGEPGNEPEADFWAALGAQLRA</sequence>
<reference evidence="5 6" key="1">
    <citation type="submission" date="2020-08" db="EMBL/GenBank/DDBJ databases">
        <title>Functional genomics of gut bacteria from endangered species of beetles.</title>
        <authorList>
            <person name="Carlos-Shanley C."/>
        </authorList>
    </citation>
    <scope>NUCLEOTIDE SEQUENCE [LARGE SCALE GENOMIC DNA]</scope>
    <source>
        <strain evidence="5 6">S00245</strain>
    </source>
</reference>
<name>A0A7W7K9W0_9SPHN</name>
<organism evidence="5 6">
    <name type="scientific">Novosphingobium chloroacetimidivorans</name>
    <dbReference type="NCBI Taxonomy" id="1428314"/>
    <lineage>
        <taxon>Bacteria</taxon>
        <taxon>Pseudomonadati</taxon>
        <taxon>Pseudomonadota</taxon>
        <taxon>Alphaproteobacteria</taxon>
        <taxon>Sphingomonadales</taxon>
        <taxon>Sphingomonadaceae</taxon>
        <taxon>Novosphingobium</taxon>
    </lineage>
</organism>
<comment type="caution">
    <text evidence="5">The sequence shown here is derived from an EMBL/GenBank/DDBJ whole genome shotgun (WGS) entry which is preliminary data.</text>
</comment>
<dbReference type="RefSeq" id="WP_184243790.1">
    <property type="nucleotide sequence ID" value="NZ_JACHLR010000005.1"/>
</dbReference>
<dbReference type="Proteomes" id="UP000555448">
    <property type="component" value="Unassembled WGS sequence"/>
</dbReference>
<evidence type="ECO:0000256" key="2">
    <source>
        <dbReference type="ARBA" id="ARBA00022670"/>
    </source>
</evidence>
<protein>
    <submittedName>
        <fullName evidence="5">HK97 family phage prohead protease</fullName>
    </submittedName>
</protein>
<dbReference type="InterPro" id="IPR006433">
    <property type="entry name" value="Prohead_protease"/>
</dbReference>
<evidence type="ECO:0000313" key="6">
    <source>
        <dbReference type="Proteomes" id="UP000555448"/>
    </source>
</evidence>
<accession>A0A7W7K9W0</accession>
<dbReference type="NCBIfam" id="TIGR01543">
    <property type="entry name" value="proheadase_HK97"/>
    <property type="match status" value="1"/>
</dbReference>
<evidence type="ECO:0000256" key="3">
    <source>
        <dbReference type="ARBA" id="ARBA00022801"/>
    </source>
</evidence>
<proteinExistence type="predicted"/>
<dbReference type="AlphaFoldDB" id="A0A7W7K9W0"/>
<evidence type="ECO:0000259" key="4">
    <source>
        <dbReference type="Pfam" id="PF04586"/>
    </source>
</evidence>
<dbReference type="GO" id="GO:0006508">
    <property type="term" value="P:proteolysis"/>
    <property type="evidence" value="ECO:0007669"/>
    <property type="project" value="UniProtKB-KW"/>
</dbReference>
<dbReference type="InterPro" id="IPR054613">
    <property type="entry name" value="Peptidase_S78_dom"/>
</dbReference>
<keyword evidence="1" id="KW-1188">Viral release from host cell</keyword>
<keyword evidence="6" id="KW-1185">Reference proteome</keyword>
<feature type="domain" description="Prohead serine protease" evidence="4">
    <location>
        <begin position="16"/>
        <end position="160"/>
    </location>
</feature>
<dbReference type="Pfam" id="PF04586">
    <property type="entry name" value="Peptidase_S78"/>
    <property type="match status" value="1"/>
</dbReference>
<evidence type="ECO:0000313" key="5">
    <source>
        <dbReference type="EMBL" id="MBB4858268.1"/>
    </source>
</evidence>
<dbReference type="GO" id="GO:0008233">
    <property type="term" value="F:peptidase activity"/>
    <property type="evidence" value="ECO:0007669"/>
    <property type="project" value="UniProtKB-KW"/>
</dbReference>
<keyword evidence="2 5" id="KW-0645">Protease</keyword>
<gene>
    <name evidence="5" type="ORF">HNO88_001587</name>
</gene>